<dbReference type="PROSITE" id="PS50985">
    <property type="entry name" value="GRAS"/>
    <property type="match status" value="1"/>
</dbReference>
<keyword evidence="4" id="KW-0539">Nucleus</keyword>
<keyword evidence="3" id="KW-0804">Transcription</keyword>
<comment type="caution">
    <text evidence="5">Lacks conserved residue(s) required for the propagation of feature annotation.</text>
</comment>
<evidence type="ECO:0000256" key="4">
    <source>
        <dbReference type="ARBA" id="ARBA00023242"/>
    </source>
</evidence>
<comment type="subcellular location">
    <subcellularLocation>
        <location evidence="1">Nucleus</location>
    </subcellularLocation>
</comment>
<gene>
    <name evidence="7" type="ORF">LTRI10_LOCUS10298</name>
</gene>
<keyword evidence="2" id="KW-0805">Transcription regulation</keyword>
<dbReference type="Proteomes" id="UP001497516">
    <property type="component" value="Chromosome 2"/>
</dbReference>
<reference evidence="7 8" key="1">
    <citation type="submission" date="2024-04" db="EMBL/GenBank/DDBJ databases">
        <authorList>
            <person name="Fracassetti M."/>
        </authorList>
    </citation>
    <scope>NUCLEOTIDE SEQUENCE [LARGE SCALE GENOMIC DNA]</scope>
</reference>
<evidence type="ECO:0000256" key="5">
    <source>
        <dbReference type="PROSITE-ProRule" id="PRU01191"/>
    </source>
</evidence>
<feature type="region of interest" description="Disordered" evidence="6">
    <location>
        <begin position="59"/>
        <end position="79"/>
    </location>
</feature>
<feature type="region of interest" description="SAW" evidence="5">
    <location>
        <begin position="415"/>
        <end position="506"/>
    </location>
</feature>
<dbReference type="EMBL" id="OZ034815">
    <property type="protein sequence ID" value="CAL1365706.1"/>
    <property type="molecule type" value="Genomic_DNA"/>
</dbReference>
<dbReference type="GO" id="GO:0005634">
    <property type="term" value="C:nucleus"/>
    <property type="evidence" value="ECO:0007669"/>
    <property type="project" value="UniProtKB-SubCell"/>
</dbReference>
<protein>
    <submittedName>
        <fullName evidence="7">Uncharacterized protein</fullName>
    </submittedName>
</protein>
<feature type="short sequence motif" description="VHIID" evidence="5">
    <location>
        <begin position="232"/>
        <end position="236"/>
    </location>
</feature>
<keyword evidence="8" id="KW-1185">Reference proteome</keyword>
<dbReference type="AlphaFoldDB" id="A0AAV2D596"/>
<evidence type="ECO:0000256" key="6">
    <source>
        <dbReference type="SAM" id="MobiDB-lite"/>
    </source>
</evidence>
<feature type="region of interest" description="Leucine repeat I (LRI)" evidence="5">
    <location>
        <begin position="120"/>
        <end position="180"/>
    </location>
</feature>
<comment type="similarity">
    <text evidence="5">Belongs to the GRAS family.</text>
</comment>
<name>A0AAV2D596_9ROSI</name>
<evidence type="ECO:0000313" key="8">
    <source>
        <dbReference type="Proteomes" id="UP001497516"/>
    </source>
</evidence>
<organism evidence="7 8">
    <name type="scientific">Linum trigynum</name>
    <dbReference type="NCBI Taxonomy" id="586398"/>
    <lineage>
        <taxon>Eukaryota</taxon>
        <taxon>Viridiplantae</taxon>
        <taxon>Streptophyta</taxon>
        <taxon>Embryophyta</taxon>
        <taxon>Tracheophyta</taxon>
        <taxon>Spermatophyta</taxon>
        <taxon>Magnoliopsida</taxon>
        <taxon>eudicotyledons</taxon>
        <taxon>Gunneridae</taxon>
        <taxon>Pentapetalae</taxon>
        <taxon>rosids</taxon>
        <taxon>fabids</taxon>
        <taxon>Malpighiales</taxon>
        <taxon>Linaceae</taxon>
        <taxon>Linum</taxon>
    </lineage>
</organism>
<sequence length="506" mass="55556">MFWGRKGKKKEYPLTFFPSSQSPSLLLSSHRRTPLPSDHRVADSVLIIITTTMLSSFNNTTTTSSSSHDPDEDEPSPSTTAAAADLHFHHLMAAAPPPPLALPPPLAMASSSSSFATSAIHVRHLLARCAELMSSSSSSASGHAHRLVAALSAASSPLGDSTERLAHQFAAAFSLRLHNRVLIDNNNNNSAAAAMQSCYLSVNQMTPFIRFAHLTANQAILESVESEAGGGIHIVDLDIMHGVQWPPLMQALAERRPPPPLLRITGAGSDPETLHRTGSRLSKFAHSLGLTFHFHPLLLRPDHQHVVRSSSVAVVPGEALAVNCMFYLHRLVSNQQQREEEEQVLRVFLSEVKEELSPRVVTVGERELEGREVGDAVEYYRAVFESLEETVPPGSGERAAVEGAWFGREIREAVAMAGVGGGSSRRMEWWGRVMRRAGFGNVGLSPFAVSQAKLLLRLHYPSEGYRLQVVDRKEVEELGDDDQNLRVRGLLLGWRDRPLFSFSSWR</sequence>
<dbReference type="PANTHER" id="PTHR31636">
    <property type="entry name" value="OSJNBA0084A10.13 PROTEIN-RELATED"/>
    <property type="match status" value="1"/>
</dbReference>
<dbReference type="Pfam" id="PF03514">
    <property type="entry name" value="GRAS"/>
    <property type="match status" value="1"/>
</dbReference>
<accession>A0AAV2D596</accession>
<evidence type="ECO:0000256" key="1">
    <source>
        <dbReference type="ARBA" id="ARBA00004123"/>
    </source>
</evidence>
<evidence type="ECO:0000256" key="2">
    <source>
        <dbReference type="ARBA" id="ARBA00023015"/>
    </source>
</evidence>
<dbReference type="InterPro" id="IPR005202">
    <property type="entry name" value="TF_GRAS"/>
</dbReference>
<evidence type="ECO:0000313" key="7">
    <source>
        <dbReference type="EMBL" id="CAL1365706.1"/>
    </source>
</evidence>
<evidence type="ECO:0000256" key="3">
    <source>
        <dbReference type="ARBA" id="ARBA00023163"/>
    </source>
</evidence>
<proteinExistence type="inferred from homology"/>